<accession>C0EH41</accession>
<dbReference type="HOGENOM" id="CLU_3268132_0_0_9"/>
<evidence type="ECO:0000313" key="1">
    <source>
        <dbReference type="EMBL" id="EEG29128.1"/>
    </source>
</evidence>
<comment type="caution">
    <text evidence="1">The sequence shown here is derived from an EMBL/GenBank/DDBJ whole genome shotgun (WGS) entry which is preliminary data.</text>
</comment>
<dbReference type="AlphaFoldDB" id="C0EH41"/>
<evidence type="ECO:0000313" key="2">
    <source>
        <dbReference type="Proteomes" id="UP000003340"/>
    </source>
</evidence>
<reference evidence="1 2" key="2">
    <citation type="submission" date="2009-02" db="EMBL/GenBank/DDBJ databases">
        <title>Draft genome sequence of Clostridium methylpentosum (DSM 5476).</title>
        <authorList>
            <person name="Sudarsanam P."/>
            <person name="Ley R."/>
            <person name="Guruge J."/>
            <person name="Turnbaugh P.J."/>
            <person name="Mahowald M."/>
            <person name="Liep D."/>
            <person name="Gordon J."/>
        </authorList>
    </citation>
    <scope>NUCLEOTIDE SEQUENCE [LARGE SCALE GENOMIC DNA]</scope>
    <source>
        <strain evidence="1 2">DSM 5476</strain>
    </source>
</reference>
<dbReference type="STRING" id="537013.CLOSTMETH_03241"/>
<protein>
    <submittedName>
        <fullName evidence="1">Uncharacterized protein</fullName>
    </submittedName>
</protein>
<reference evidence="1 2" key="1">
    <citation type="submission" date="2009-01" db="EMBL/GenBank/DDBJ databases">
        <authorList>
            <person name="Fulton L."/>
            <person name="Clifton S."/>
            <person name="Fulton B."/>
            <person name="Xu J."/>
            <person name="Minx P."/>
            <person name="Pepin K.H."/>
            <person name="Johnson M."/>
            <person name="Bhonagiri V."/>
            <person name="Nash W.E."/>
            <person name="Mardis E.R."/>
            <person name="Wilson R.K."/>
        </authorList>
    </citation>
    <scope>NUCLEOTIDE SEQUENCE [LARGE SCALE GENOMIC DNA]</scope>
    <source>
        <strain evidence="1 2">DSM 5476</strain>
    </source>
</reference>
<proteinExistence type="predicted"/>
<organism evidence="1 2">
    <name type="scientific">[Clostridium] methylpentosum DSM 5476</name>
    <dbReference type="NCBI Taxonomy" id="537013"/>
    <lineage>
        <taxon>Bacteria</taxon>
        <taxon>Bacillati</taxon>
        <taxon>Bacillota</taxon>
        <taxon>Clostridia</taxon>
        <taxon>Eubacteriales</taxon>
        <taxon>Oscillospiraceae</taxon>
        <taxon>Oscillospiraceae incertae sedis</taxon>
    </lineage>
</organism>
<dbReference type="Proteomes" id="UP000003340">
    <property type="component" value="Unassembled WGS sequence"/>
</dbReference>
<sequence length="41" mass="4565">MRTTNKLSSKGSACKDASFAYLPAKLVDKKLRAKDKIKVPR</sequence>
<keyword evidence="2" id="KW-1185">Reference proteome</keyword>
<gene>
    <name evidence="1" type="ORF">CLOSTMETH_03241</name>
</gene>
<dbReference type="EMBL" id="ACEC01000115">
    <property type="protein sequence ID" value="EEG29128.1"/>
    <property type="molecule type" value="Genomic_DNA"/>
</dbReference>
<name>C0EH41_9FIRM</name>